<protein>
    <recommendedName>
        <fullName evidence="7">C2H2-type domain-containing protein</fullName>
    </recommendedName>
</protein>
<evidence type="ECO:0000256" key="6">
    <source>
        <dbReference type="PROSITE-ProRule" id="PRU00042"/>
    </source>
</evidence>
<name>X6NQI3_RETFI</name>
<dbReference type="GO" id="GO:0000978">
    <property type="term" value="F:RNA polymerase II cis-regulatory region sequence-specific DNA binding"/>
    <property type="evidence" value="ECO:0007669"/>
    <property type="project" value="TreeGrafter"/>
</dbReference>
<dbReference type="PROSITE" id="PS50157">
    <property type="entry name" value="ZINC_FINGER_C2H2_2"/>
    <property type="match status" value="3"/>
</dbReference>
<dbReference type="InterPro" id="IPR050527">
    <property type="entry name" value="Snail/Krueppel_Znf"/>
</dbReference>
<keyword evidence="2" id="KW-0677">Repeat</keyword>
<accession>X6NQI3</accession>
<dbReference type="GO" id="GO:0008270">
    <property type="term" value="F:zinc ion binding"/>
    <property type="evidence" value="ECO:0007669"/>
    <property type="project" value="UniProtKB-KW"/>
</dbReference>
<reference evidence="8 9" key="1">
    <citation type="journal article" date="2013" name="Curr. Biol.">
        <title>The Genome of the Foraminiferan Reticulomyxa filosa.</title>
        <authorList>
            <person name="Glockner G."/>
            <person name="Hulsmann N."/>
            <person name="Schleicher M."/>
            <person name="Noegel A.A."/>
            <person name="Eichinger L."/>
            <person name="Gallinger C."/>
            <person name="Pawlowski J."/>
            <person name="Sierra R."/>
            <person name="Euteneuer U."/>
            <person name="Pillet L."/>
            <person name="Moustafa A."/>
            <person name="Platzer M."/>
            <person name="Groth M."/>
            <person name="Szafranski K."/>
            <person name="Schliwa M."/>
        </authorList>
    </citation>
    <scope>NUCLEOTIDE SEQUENCE [LARGE SCALE GENOMIC DNA]</scope>
</reference>
<keyword evidence="1" id="KW-0479">Metal-binding</keyword>
<evidence type="ECO:0000313" key="8">
    <source>
        <dbReference type="EMBL" id="ETO28178.1"/>
    </source>
</evidence>
<evidence type="ECO:0000259" key="7">
    <source>
        <dbReference type="PROSITE" id="PS50157"/>
    </source>
</evidence>
<evidence type="ECO:0000313" key="9">
    <source>
        <dbReference type="Proteomes" id="UP000023152"/>
    </source>
</evidence>
<evidence type="ECO:0000256" key="1">
    <source>
        <dbReference type="ARBA" id="ARBA00022723"/>
    </source>
</evidence>
<dbReference type="SUPFAM" id="SSF57667">
    <property type="entry name" value="beta-beta-alpha zinc fingers"/>
    <property type="match status" value="2"/>
</dbReference>
<evidence type="ECO:0000256" key="5">
    <source>
        <dbReference type="ARBA" id="ARBA00023242"/>
    </source>
</evidence>
<evidence type="ECO:0000256" key="3">
    <source>
        <dbReference type="ARBA" id="ARBA00022771"/>
    </source>
</evidence>
<dbReference type="Proteomes" id="UP000023152">
    <property type="component" value="Unassembled WGS sequence"/>
</dbReference>
<dbReference type="GO" id="GO:0000981">
    <property type="term" value="F:DNA-binding transcription factor activity, RNA polymerase II-specific"/>
    <property type="evidence" value="ECO:0007669"/>
    <property type="project" value="TreeGrafter"/>
</dbReference>
<gene>
    <name evidence="8" type="ORF">RFI_08956</name>
</gene>
<dbReference type="Pfam" id="PF00096">
    <property type="entry name" value="zf-C2H2"/>
    <property type="match status" value="1"/>
</dbReference>
<proteinExistence type="predicted"/>
<keyword evidence="5" id="KW-0539">Nucleus</keyword>
<keyword evidence="3 6" id="KW-0863">Zinc-finger</keyword>
<dbReference type="PROSITE" id="PS00028">
    <property type="entry name" value="ZINC_FINGER_C2H2_1"/>
    <property type="match status" value="2"/>
</dbReference>
<feature type="domain" description="C2H2-type" evidence="7">
    <location>
        <begin position="48"/>
        <end position="76"/>
    </location>
</feature>
<evidence type="ECO:0000256" key="2">
    <source>
        <dbReference type="ARBA" id="ARBA00022737"/>
    </source>
</evidence>
<evidence type="ECO:0000256" key="4">
    <source>
        <dbReference type="ARBA" id="ARBA00022833"/>
    </source>
</evidence>
<dbReference type="EMBL" id="ASPP01006819">
    <property type="protein sequence ID" value="ETO28178.1"/>
    <property type="molecule type" value="Genomic_DNA"/>
</dbReference>
<organism evidence="8 9">
    <name type="scientific">Reticulomyxa filosa</name>
    <dbReference type="NCBI Taxonomy" id="46433"/>
    <lineage>
        <taxon>Eukaryota</taxon>
        <taxon>Sar</taxon>
        <taxon>Rhizaria</taxon>
        <taxon>Retaria</taxon>
        <taxon>Foraminifera</taxon>
        <taxon>Monothalamids</taxon>
        <taxon>Reticulomyxidae</taxon>
        <taxon>Reticulomyxa</taxon>
    </lineage>
</organism>
<dbReference type="PANTHER" id="PTHR24388:SF104">
    <property type="entry name" value="AT-RICH BINDING PROTEIN-RELATED"/>
    <property type="match status" value="1"/>
</dbReference>
<feature type="domain" description="C2H2-type" evidence="7">
    <location>
        <begin position="104"/>
        <end position="126"/>
    </location>
</feature>
<keyword evidence="4" id="KW-0862">Zinc</keyword>
<dbReference type="InterPro" id="IPR013087">
    <property type="entry name" value="Znf_C2H2_type"/>
</dbReference>
<dbReference type="PANTHER" id="PTHR24388">
    <property type="entry name" value="ZINC FINGER PROTEIN"/>
    <property type="match status" value="1"/>
</dbReference>
<dbReference type="Gene3D" id="3.30.160.60">
    <property type="entry name" value="Classic Zinc Finger"/>
    <property type="match status" value="3"/>
</dbReference>
<feature type="domain" description="C2H2-type" evidence="7">
    <location>
        <begin position="77"/>
        <end position="104"/>
    </location>
</feature>
<sequence>MYVCTYKRGKCKYIGEHCCNQIRRQPLSIKKPKRKKKDELKTKKAPKHQCNICNQQFPRAKELKTHQMELHKSERPYFCSVCEKRYHTQSSLQQHQCEHEKPQFQCSLCAKWFHKKDKLSRHMSTQEALTFFQWFFFFAVYHSKKNFFGVKIELSSINKAAFFQLFSLVLIKNVD</sequence>
<comment type="caution">
    <text evidence="8">The sequence shown here is derived from an EMBL/GenBank/DDBJ whole genome shotgun (WGS) entry which is preliminary data.</text>
</comment>
<keyword evidence="9" id="KW-1185">Reference proteome</keyword>
<dbReference type="Pfam" id="PF13894">
    <property type="entry name" value="zf-C2H2_4"/>
    <property type="match status" value="1"/>
</dbReference>
<dbReference type="InterPro" id="IPR036236">
    <property type="entry name" value="Znf_C2H2_sf"/>
</dbReference>
<dbReference type="AlphaFoldDB" id="X6NQI3"/>
<dbReference type="OrthoDB" id="427030at2759"/>
<dbReference type="SMART" id="SM00355">
    <property type="entry name" value="ZnF_C2H2"/>
    <property type="match status" value="3"/>
</dbReference>